<organism evidence="2 3">
    <name type="scientific">Meganyctiphanes norvegica</name>
    <name type="common">Northern krill</name>
    <name type="synonym">Thysanopoda norvegica</name>
    <dbReference type="NCBI Taxonomy" id="48144"/>
    <lineage>
        <taxon>Eukaryota</taxon>
        <taxon>Metazoa</taxon>
        <taxon>Ecdysozoa</taxon>
        <taxon>Arthropoda</taxon>
        <taxon>Crustacea</taxon>
        <taxon>Multicrustacea</taxon>
        <taxon>Malacostraca</taxon>
        <taxon>Eumalacostraca</taxon>
        <taxon>Eucarida</taxon>
        <taxon>Euphausiacea</taxon>
        <taxon>Euphausiidae</taxon>
        <taxon>Meganyctiphanes</taxon>
    </lineage>
</organism>
<sequence length="192" mass="21803">MAGTKNLLLLILGSACVSVSISSRPRIFLENGTEAPDEITVPARGNFSLTCRDVQPVQWRLHYDLHISHAIDCEDQENEELPYCVSIMITNINYTDVGFFPCVHNTSSNWVETYQFHPDYKDAQAVYVFVKDEKYLLVPTNIVINGEMNKPLLVPCKPTFPAVHVSISKLHDQETNDFLTMVRIILLFNLIC</sequence>
<name>A0AAV2RSR2_MEGNR</name>
<evidence type="ECO:0000313" key="3">
    <source>
        <dbReference type="Proteomes" id="UP001497623"/>
    </source>
</evidence>
<dbReference type="Proteomes" id="UP001497623">
    <property type="component" value="Unassembled WGS sequence"/>
</dbReference>
<evidence type="ECO:0000256" key="1">
    <source>
        <dbReference type="SAM" id="SignalP"/>
    </source>
</evidence>
<dbReference type="EMBL" id="CAXKWB010032819">
    <property type="protein sequence ID" value="CAL4141956.1"/>
    <property type="molecule type" value="Genomic_DNA"/>
</dbReference>
<dbReference type="InterPro" id="IPR013783">
    <property type="entry name" value="Ig-like_fold"/>
</dbReference>
<feature type="chain" id="PRO_5043752264" evidence="1">
    <location>
        <begin position="23"/>
        <end position="192"/>
    </location>
</feature>
<accession>A0AAV2RSR2</accession>
<keyword evidence="1" id="KW-0732">Signal</keyword>
<keyword evidence="3" id="KW-1185">Reference proteome</keyword>
<dbReference type="PROSITE" id="PS51257">
    <property type="entry name" value="PROKAR_LIPOPROTEIN"/>
    <property type="match status" value="1"/>
</dbReference>
<feature type="signal peptide" evidence="1">
    <location>
        <begin position="1"/>
        <end position="22"/>
    </location>
</feature>
<dbReference type="PANTHER" id="PTHR15360">
    <property type="entry name" value="PLATELET-DERIVED GROWTH FACTOR RECEPTOR LIKE"/>
    <property type="match status" value="1"/>
</dbReference>
<dbReference type="InterPro" id="IPR042495">
    <property type="entry name" value="PDGFRL"/>
</dbReference>
<dbReference type="AlphaFoldDB" id="A0AAV2RSR2"/>
<gene>
    <name evidence="2" type="ORF">MNOR_LOCUS28956</name>
</gene>
<protein>
    <submittedName>
        <fullName evidence="2">Uncharacterized protein</fullName>
    </submittedName>
</protein>
<dbReference type="PANTHER" id="PTHR15360:SF4">
    <property type="entry name" value="PROTEIN KINASE DOMAIN-CONTAINING PROTEIN"/>
    <property type="match status" value="1"/>
</dbReference>
<evidence type="ECO:0000313" key="2">
    <source>
        <dbReference type="EMBL" id="CAL4141956.1"/>
    </source>
</evidence>
<dbReference type="Gene3D" id="2.60.40.10">
    <property type="entry name" value="Immunoglobulins"/>
    <property type="match status" value="1"/>
</dbReference>
<proteinExistence type="predicted"/>
<comment type="caution">
    <text evidence="2">The sequence shown here is derived from an EMBL/GenBank/DDBJ whole genome shotgun (WGS) entry which is preliminary data.</text>
</comment>
<reference evidence="2 3" key="1">
    <citation type="submission" date="2024-05" db="EMBL/GenBank/DDBJ databases">
        <authorList>
            <person name="Wallberg A."/>
        </authorList>
    </citation>
    <scope>NUCLEOTIDE SEQUENCE [LARGE SCALE GENOMIC DNA]</scope>
</reference>